<accession>A0A074JZJ6</accession>
<dbReference type="OrthoDB" id="7961152at2"/>
<evidence type="ECO:0000259" key="1">
    <source>
        <dbReference type="Pfam" id="PF20056"/>
    </source>
</evidence>
<reference evidence="2 3" key="1">
    <citation type="submission" date="2013-07" db="EMBL/GenBank/DDBJ databases">
        <title>Thioclava pacifica DSM 10166 Genome Sequencing.</title>
        <authorList>
            <person name="Lai Q."/>
            <person name="Shao Z."/>
        </authorList>
    </citation>
    <scope>NUCLEOTIDE SEQUENCE [LARGE SCALE GENOMIC DNA]</scope>
    <source>
        <strain evidence="2 3">DSM 10166</strain>
    </source>
</reference>
<dbReference type="EMBL" id="AUND01000008">
    <property type="protein sequence ID" value="KEO54772.1"/>
    <property type="molecule type" value="Genomic_DNA"/>
</dbReference>
<protein>
    <recommendedName>
        <fullName evidence="1">DUF6455 domain-containing protein</fullName>
    </recommendedName>
</protein>
<evidence type="ECO:0000313" key="3">
    <source>
        <dbReference type="Proteomes" id="UP000027432"/>
    </source>
</evidence>
<keyword evidence="3" id="KW-1185">Reference proteome</keyword>
<dbReference type="AlphaFoldDB" id="A0A074JZJ6"/>
<dbReference type="Proteomes" id="UP000027432">
    <property type="component" value="Unassembled WGS sequence"/>
</dbReference>
<dbReference type="Pfam" id="PF20056">
    <property type="entry name" value="DUF6455"/>
    <property type="match status" value="1"/>
</dbReference>
<feature type="domain" description="DUF6455" evidence="1">
    <location>
        <begin position="2"/>
        <end position="87"/>
    </location>
</feature>
<dbReference type="eggNOG" id="ENOG5032QAE">
    <property type="taxonomic scope" value="Bacteria"/>
</dbReference>
<name>A0A074JZJ6_9RHOB</name>
<sequence length="97" mass="10700">MCAAKNLNRHAAMMNRMAQLMGADLSAEMAQGRLSGEGWKDALIRCTECTDPEACVVWLSERDPAQAPAEAPPSYCENRLMMSRLREAARARTEGVE</sequence>
<dbReference type="RefSeq" id="WP_051692211.1">
    <property type="nucleotide sequence ID" value="NZ_AUND01000008.1"/>
</dbReference>
<dbReference type="InterPro" id="IPR045601">
    <property type="entry name" value="DUF6455"/>
</dbReference>
<gene>
    <name evidence="2" type="ORF">TP2_17305</name>
</gene>
<comment type="caution">
    <text evidence="2">The sequence shown here is derived from an EMBL/GenBank/DDBJ whole genome shotgun (WGS) entry which is preliminary data.</text>
</comment>
<dbReference type="STRING" id="1353537.TP2_17305"/>
<organism evidence="2 3">
    <name type="scientific">Thioclava pacifica DSM 10166</name>
    <dbReference type="NCBI Taxonomy" id="1353537"/>
    <lineage>
        <taxon>Bacteria</taxon>
        <taxon>Pseudomonadati</taxon>
        <taxon>Pseudomonadota</taxon>
        <taxon>Alphaproteobacteria</taxon>
        <taxon>Rhodobacterales</taxon>
        <taxon>Paracoccaceae</taxon>
        <taxon>Thioclava</taxon>
    </lineage>
</organism>
<evidence type="ECO:0000313" key="2">
    <source>
        <dbReference type="EMBL" id="KEO54772.1"/>
    </source>
</evidence>
<proteinExistence type="predicted"/>